<evidence type="ECO:0000256" key="1">
    <source>
        <dbReference type="SAM" id="MobiDB-lite"/>
    </source>
</evidence>
<organism evidence="3 4">
    <name type="scientific">Malus domestica</name>
    <name type="common">Apple</name>
    <name type="synonym">Pyrus malus</name>
    <dbReference type="NCBI Taxonomy" id="3750"/>
    <lineage>
        <taxon>Eukaryota</taxon>
        <taxon>Viridiplantae</taxon>
        <taxon>Streptophyta</taxon>
        <taxon>Embryophyta</taxon>
        <taxon>Tracheophyta</taxon>
        <taxon>Spermatophyta</taxon>
        <taxon>Magnoliopsida</taxon>
        <taxon>eudicotyledons</taxon>
        <taxon>Gunneridae</taxon>
        <taxon>Pentapetalae</taxon>
        <taxon>rosids</taxon>
        <taxon>fabids</taxon>
        <taxon>Rosales</taxon>
        <taxon>Rosaceae</taxon>
        <taxon>Amygdaloideae</taxon>
        <taxon>Maleae</taxon>
        <taxon>Malus</taxon>
    </lineage>
</organism>
<evidence type="ECO:0000313" key="3">
    <source>
        <dbReference type="EMBL" id="RXH89616.1"/>
    </source>
</evidence>
<protein>
    <submittedName>
        <fullName evidence="3">Uncharacterized protein</fullName>
    </submittedName>
</protein>
<dbReference type="InterPro" id="IPR053258">
    <property type="entry name" value="Ca-permeable_cation_channel"/>
</dbReference>
<comment type="caution">
    <text evidence="3">The sequence shown here is derived from an EMBL/GenBank/DDBJ whole genome shotgun (WGS) entry which is preliminary data.</text>
</comment>
<feature type="transmembrane region" description="Helical" evidence="2">
    <location>
        <begin position="191"/>
        <end position="208"/>
    </location>
</feature>
<feature type="transmembrane region" description="Helical" evidence="2">
    <location>
        <begin position="164"/>
        <end position="184"/>
    </location>
</feature>
<name>A0A498J369_MALDO</name>
<dbReference type="EMBL" id="RDQH01000335">
    <property type="protein sequence ID" value="RXH89616.1"/>
    <property type="molecule type" value="Genomic_DNA"/>
</dbReference>
<evidence type="ECO:0000256" key="2">
    <source>
        <dbReference type="SAM" id="Phobius"/>
    </source>
</evidence>
<dbReference type="AlphaFoldDB" id="A0A498J369"/>
<accession>A0A498J369</accession>
<feature type="compositionally biased region" description="Basic and acidic residues" evidence="1">
    <location>
        <begin position="74"/>
        <end position="89"/>
    </location>
</feature>
<dbReference type="Proteomes" id="UP000290289">
    <property type="component" value="Chromosome 9"/>
</dbReference>
<sequence length="248" mass="27398">MQPSTQPSSFEWAASSSSSCPVFVQGFCRTVGVPPTPTTPAPRGRIWELQGCFHGFQGVVRPRRPHCGSATARDSTREEGGQYSTREEGGQYTSPLAAHQLIFQFINILGVLLQVKHATGDLPSPFVTDHNTIMMLIADLLTYAGTLETAKILQDSSNTNGDNWINNISLLCGTFAVILLVLLLDRDLGRFAFACWVASIGIIVTMSYETPRRLCTGAVDYVREKMKELMRRLKGTEEPENQDRMTNP</sequence>
<keyword evidence="2" id="KW-0472">Membrane</keyword>
<feature type="region of interest" description="Disordered" evidence="1">
    <location>
        <begin position="64"/>
        <end position="89"/>
    </location>
</feature>
<dbReference type="PANTHER" id="PTHR34115">
    <property type="entry name" value="PROTEIN, PUTATIVE-RELATED"/>
    <property type="match status" value="1"/>
</dbReference>
<dbReference type="PANTHER" id="PTHR34115:SF13">
    <property type="entry name" value="RPB1A"/>
    <property type="match status" value="1"/>
</dbReference>
<keyword evidence="2" id="KW-1133">Transmembrane helix</keyword>
<reference evidence="3 4" key="1">
    <citation type="submission" date="2018-10" db="EMBL/GenBank/DDBJ databases">
        <title>A high-quality apple genome assembly.</title>
        <authorList>
            <person name="Hu J."/>
        </authorList>
    </citation>
    <scope>NUCLEOTIDE SEQUENCE [LARGE SCALE GENOMIC DNA]</scope>
    <source>
        <strain evidence="4">cv. HFTH1</strain>
        <tissue evidence="3">Young leaf</tissue>
    </source>
</reference>
<keyword evidence="2" id="KW-0812">Transmembrane</keyword>
<evidence type="ECO:0000313" key="4">
    <source>
        <dbReference type="Proteomes" id="UP000290289"/>
    </source>
</evidence>
<gene>
    <name evidence="3" type="ORF">DVH24_031973</name>
</gene>
<dbReference type="STRING" id="3750.A0A498J369"/>
<keyword evidence="4" id="KW-1185">Reference proteome</keyword>
<proteinExistence type="predicted"/>